<dbReference type="Pfam" id="PF00754">
    <property type="entry name" value="F5_F8_type_C"/>
    <property type="match status" value="1"/>
</dbReference>
<dbReference type="AlphaFoldDB" id="A0A5C6DNR6"/>
<comment type="caution">
    <text evidence="5">The sequence shown here is derived from an EMBL/GenBank/DDBJ whole genome shotgun (WGS) entry which is preliminary data.</text>
</comment>
<dbReference type="InterPro" id="IPR000421">
    <property type="entry name" value="FA58C"/>
</dbReference>
<organism evidence="5 6">
    <name type="scientific">Novipirellula artificiosorum</name>
    <dbReference type="NCBI Taxonomy" id="2528016"/>
    <lineage>
        <taxon>Bacteria</taxon>
        <taxon>Pseudomonadati</taxon>
        <taxon>Planctomycetota</taxon>
        <taxon>Planctomycetia</taxon>
        <taxon>Pirellulales</taxon>
        <taxon>Pirellulaceae</taxon>
        <taxon>Novipirellula</taxon>
    </lineage>
</organism>
<dbReference type="Pfam" id="PF17132">
    <property type="entry name" value="Glyco_hydro_106"/>
    <property type="match status" value="1"/>
</dbReference>
<dbReference type="GO" id="GO:0102571">
    <property type="term" value="F:[protein]-3-O-(N-acetyl-D-glucosaminyl)-L-serine/L-threonine O-N-acetyl-alpha-D-glucosaminase activity"/>
    <property type="evidence" value="ECO:0007669"/>
    <property type="project" value="UniProtKB-EC"/>
</dbReference>
<evidence type="ECO:0000256" key="2">
    <source>
        <dbReference type="ARBA" id="ARBA00022801"/>
    </source>
</evidence>
<feature type="domain" description="F5/8 type C" evidence="4">
    <location>
        <begin position="174"/>
        <end position="301"/>
    </location>
</feature>
<keyword evidence="1 3" id="KW-0732">Signal</keyword>
<dbReference type="EMBL" id="SJPV01000004">
    <property type="protein sequence ID" value="TWU38368.1"/>
    <property type="molecule type" value="Genomic_DNA"/>
</dbReference>
<feature type="chain" id="PRO_5022991550" evidence="3">
    <location>
        <begin position="23"/>
        <end position="1106"/>
    </location>
</feature>
<dbReference type="Proteomes" id="UP000319143">
    <property type="component" value="Unassembled WGS sequence"/>
</dbReference>
<dbReference type="CDD" id="cd03143">
    <property type="entry name" value="A4_beta-galactosidase_middle_domain"/>
    <property type="match status" value="1"/>
</dbReference>
<dbReference type="RefSeq" id="WP_231615641.1">
    <property type="nucleotide sequence ID" value="NZ_SJPV01000004.1"/>
</dbReference>
<dbReference type="InterPro" id="IPR008979">
    <property type="entry name" value="Galactose-bd-like_sf"/>
</dbReference>
<dbReference type="PROSITE" id="PS50022">
    <property type="entry name" value="FA58C_3"/>
    <property type="match status" value="1"/>
</dbReference>
<protein>
    <submittedName>
        <fullName evidence="5">O-GlcNAcase NagJ</fullName>
        <ecNumber evidence="5">3.2.1.169</ecNumber>
    </submittedName>
</protein>
<evidence type="ECO:0000313" key="5">
    <source>
        <dbReference type="EMBL" id="TWU38368.1"/>
    </source>
</evidence>
<dbReference type="SUPFAM" id="SSF49785">
    <property type="entry name" value="Galactose-binding domain-like"/>
    <property type="match status" value="2"/>
</dbReference>
<accession>A0A5C6DNR6</accession>
<dbReference type="NCBIfam" id="NF045579">
    <property type="entry name" value="rhamnoside_JR"/>
    <property type="match status" value="1"/>
</dbReference>
<dbReference type="PANTHER" id="PTHR43817">
    <property type="entry name" value="GLYCOSYL HYDROLASE"/>
    <property type="match status" value="1"/>
</dbReference>
<evidence type="ECO:0000313" key="6">
    <source>
        <dbReference type="Proteomes" id="UP000319143"/>
    </source>
</evidence>
<dbReference type="EC" id="3.2.1.169" evidence="5"/>
<keyword evidence="5" id="KW-0326">Glycosidase</keyword>
<keyword evidence="2 5" id="KW-0378">Hydrolase</keyword>
<evidence type="ECO:0000256" key="1">
    <source>
        <dbReference type="ARBA" id="ARBA00022729"/>
    </source>
</evidence>
<dbReference type="Gene3D" id="2.60.120.260">
    <property type="entry name" value="Galactose-binding domain-like"/>
    <property type="match status" value="2"/>
</dbReference>
<evidence type="ECO:0000256" key="3">
    <source>
        <dbReference type="SAM" id="SignalP"/>
    </source>
</evidence>
<dbReference type="PANTHER" id="PTHR43817:SF1">
    <property type="entry name" value="HYDROLASE, FAMILY 43, PUTATIVE (AFU_ORTHOLOGUE AFUA_3G01660)-RELATED"/>
    <property type="match status" value="1"/>
</dbReference>
<keyword evidence="6" id="KW-1185">Reference proteome</keyword>
<proteinExistence type="predicted"/>
<reference evidence="5 6" key="1">
    <citation type="submission" date="2019-02" db="EMBL/GenBank/DDBJ databases">
        <title>Deep-cultivation of Planctomycetes and their phenomic and genomic characterization uncovers novel biology.</title>
        <authorList>
            <person name="Wiegand S."/>
            <person name="Jogler M."/>
            <person name="Boedeker C."/>
            <person name="Pinto D."/>
            <person name="Vollmers J."/>
            <person name="Rivas-Marin E."/>
            <person name="Kohn T."/>
            <person name="Peeters S.H."/>
            <person name="Heuer A."/>
            <person name="Rast P."/>
            <person name="Oberbeckmann S."/>
            <person name="Bunk B."/>
            <person name="Jeske O."/>
            <person name="Meyerdierks A."/>
            <person name="Storesund J.E."/>
            <person name="Kallscheuer N."/>
            <person name="Luecker S."/>
            <person name="Lage O.M."/>
            <person name="Pohl T."/>
            <person name="Merkel B.J."/>
            <person name="Hornburger P."/>
            <person name="Mueller R.-W."/>
            <person name="Bruemmer F."/>
            <person name="Labrenz M."/>
            <person name="Spormann A.M."/>
            <person name="Op Den Camp H."/>
            <person name="Overmann J."/>
            <person name="Amann R."/>
            <person name="Jetten M.S.M."/>
            <person name="Mascher T."/>
            <person name="Medema M.H."/>
            <person name="Devos D.P."/>
            <person name="Kaster A.-K."/>
            <person name="Ovreas L."/>
            <person name="Rohde M."/>
            <person name="Galperin M.Y."/>
            <person name="Jogler C."/>
        </authorList>
    </citation>
    <scope>NUCLEOTIDE SEQUENCE [LARGE SCALE GENOMIC DNA]</scope>
    <source>
        <strain evidence="5 6">Poly41</strain>
    </source>
</reference>
<evidence type="ECO:0000259" key="4">
    <source>
        <dbReference type="PROSITE" id="PS50022"/>
    </source>
</evidence>
<name>A0A5C6DNR6_9BACT</name>
<sequence length="1106" mass="122215" precursor="true">MRIVLASISLVAFCLICSAVTADEWEAGFRSPPHSAGIRAFWWWLNSNVTKEAISRDLEEMKAKGFGGALIFDADGSDQRGNRKVPAGPVFASPEWTELFVHACQEAKRLDLELSLNIQSGWNLGGPNVTAEEATQTLVWSKTEVVGPVAFEKTLSAPKSRVFYEDVAVIAIPIPDMQTGTSTAASAQRGCVLLASSSQQNRPVEFAMDRDPATFWVSDKGPDLDNPQWLLLTLSEPTEISALLLQGRPGYGPRECTIEVSLDNRTFRTIQDASLQDGEALNLSFEPQQAKFVRLLFTSSYDVNPVRGKPRNVQVSEISLAGIGIPSPPAFRPIKDLNLKDATRELGGSAPDCRFLLETDPALDGEVAVRSSEIRNLSAKMDDEGVLRWDVPKGHWVILRIGHTDTGAHVSTQSNGWAGRVLDYMNPDSLDAYWTRNLEQVFRAIGPLAGTTLRYVHTDSWEGGGMNWTRGFDQTFQRNRGYDPLPWLAVLAGYVVDSREDSNAFLADFRKTIGDRVAEHYAHLAERARDHGMATHPECSGPHAGPLDGMKNYGRSELMMSEFWSPSPHRPKATNRFFVKQASSAAHTYGKQLVGAEGFTTIGPHWNDSPSAHMKPSFDHEFCAGLNLLFTHTFTCSPKEMGIPGQEYFAGTHFNPQVTWWDDAPTVIDYFRRCQYLAQQADFVADVVYYYGDHIPNIATLKESDPAGALPGYDYDVISEESLLSSLTVEKGRLKLPSGMEYRVLVLPDHRVLSLGAITKVDELVRGGATVLGPKPVRAVSLEGGADGKQRYEKLADGLWGTTDPIDDSKGSRRVGTGRVVWGMPARDLLTADGIAEDVDFLDESSASAIHWIHYQIGDADVYFLSEANGEAVRADVLFRCDGRVPELWDAVDGSVQDARTFKFVDGRTHVPLQFDAYGSIFVVFRKASSGDRSLGPNFPIYRTTQSISGPWDVTFDAKWGGPKKPVRFEKLMSWTEHRDPGIKFYSGKAVYRTTFHMQSNSTGAPFAIELGQIKDIGIARVKLNGTDLGVVWRPPFRLDISKAAKSGNNELEIEVVNSWRNRLIGDQALPEDQRLTKTNVSVTPQWQLEPSGLLGPVHLQTIETP</sequence>
<feature type="signal peptide" evidence="3">
    <location>
        <begin position="1"/>
        <end position="22"/>
    </location>
</feature>
<gene>
    <name evidence="5" type="primary">nagJ_1</name>
    <name evidence="5" type="ORF">Poly41_28440</name>
</gene>